<name>A0A3A1WQ85_9HYPH</name>
<dbReference type="OrthoDB" id="9806955at2"/>
<evidence type="ECO:0000313" key="3">
    <source>
        <dbReference type="Proteomes" id="UP000265750"/>
    </source>
</evidence>
<evidence type="ECO:0008006" key="4">
    <source>
        <dbReference type="Google" id="ProtNLM"/>
    </source>
</evidence>
<sequence>MQHAPSSRNRPMPSSSTLSLGDAPLTLRDVAAIAAGTARFDLSEAARERVAAARRVVDRLVDEAVPAYGITTGVGSQKDFAVDRAAIACYNDMMITGHATLAPGPDAPKAVVRIALAIQLSLFARGRSGVRPVLVESLLERLRADDLPGARLGSSVGASDIVAMSQLAAPLIGRAGLGPGGRGPRPLDGLAAKEAVSLLNSNSLMLAEGCLALLEARALLDAANLAAALSMEGFRGNLRSWREEVDLGRGQPGQIRTGQALRAALRGSRLLREGEARFLQDPLSFRCVPQIHGAAEAAYAFAESIFTAELSALCDNPMIDAETGEFLSHGNMESSACCLAMDTLRLALAKVIEASGQRIHKIQWPSFTGLPTSLAAEPGAIGGVQFLNFGHIAGAKVSAVRQAAGPALLNYSGQLDDGVEDVGGNAPQSIAETVRSFESAWTVVALETACAVWAVHRRDVPVGEIGEGLRALAQGVRDTLPIGREGQAIFDLGPVVDLVKAAGGHMQQEAF</sequence>
<protein>
    <recommendedName>
        <fullName evidence="4">Histidine ammonia-lyase</fullName>
    </recommendedName>
</protein>
<dbReference type="SUPFAM" id="SSF48557">
    <property type="entry name" value="L-aspartase-like"/>
    <property type="match status" value="1"/>
</dbReference>
<dbReference type="Proteomes" id="UP000265750">
    <property type="component" value="Unassembled WGS sequence"/>
</dbReference>
<dbReference type="PANTHER" id="PTHR10362">
    <property type="entry name" value="HISTIDINE AMMONIA-LYASE"/>
    <property type="match status" value="1"/>
</dbReference>
<dbReference type="InterPro" id="IPR008948">
    <property type="entry name" value="L-Aspartase-like"/>
</dbReference>
<dbReference type="Pfam" id="PF00221">
    <property type="entry name" value="Lyase_aromatic"/>
    <property type="match status" value="1"/>
</dbReference>
<comment type="caution">
    <text evidence="2">The sequence shown here is derived from an EMBL/GenBank/DDBJ whole genome shotgun (WGS) entry which is preliminary data.</text>
</comment>
<gene>
    <name evidence="2" type="ORF">D3218_14650</name>
</gene>
<reference evidence="3" key="1">
    <citation type="submission" date="2018-09" db="EMBL/GenBank/DDBJ databases">
        <authorList>
            <person name="Tuo L."/>
        </authorList>
    </citation>
    <scope>NUCLEOTIDE SEQUENCE [LARGE SCALE GENOMIC DNA]</scope>
    <source>
        <strain evidence="3">M2BS4Y-1</strain>
    </source>
</reference>
<evidence type="ECO:0000256" key="1">
    <source>
        <dbReference type="SAM" id="MobiDB-lite"/>
    </source>
</evidence>
<evidence type="ECO:0000313" key="2">
    <source>
        <dbReference type="EMBL" id="RIX99701.1"/>
    </source>
</evidence>
<accession>A0A3A1WQ85</accession>
<organism evidence="2 3">
    <name type="scientific">Aureimonas flava</name>
    <dbReference type="NCBI Taxonomy" id="2320271"/>
    <lineage>
        <taxon>Bacteria</taxon>
        <taxon>Pseudomonadati</taxon>
        <taxon>Pseudomonadota</taxon>
        <taxon>Alphaproteobacteria</taxon>
        <taxon>Hyphomicrobiales</taxon>
        <taxon>Aurantimonadaceae</taxon>
        <taxon>Aureimonas</taxon>
    </lineage>
</organism>
<dbReference type="Gene3D" id="1.20.200.10">
    <property type="entry name" value="Fumarase/aspartase (Central domain)"/>
    <property type="match status" value="1"/>
</dbReference>
<dbReference type="InterPro" id="IPR001106">
    <property type="entry name" value="Aromatic_Lyase"/>
</dbReference>
<proteinExistence type="predicted"/>
<keyword evidence="3" id="KW-1185">Reference proteome</keyword>
<feature type="compositionally biased region" description="Low complexity" evidence="1">
    <location>
        <begin position="1"/>
        <end position="16"/>
    </location>
</feature>
<dbReference type="EMBL" id="QYRN01000007">
    <property type="protein sequence ID" value="RIX99701.1"/>
    <property type="molecule type" value="Genomic_DNA"/>
</dbReference>
<dbReference type="AlphaFoldDB" id="A0A3A1WQ85"/>
<feature type="region of interest" description="Disordered" evidence="1">
    <location>
        <begin position="1"/>
        <end position="20"/>
    </location>
</feature>
<dbReference type="GO" id="GO:0016841">
    <property type="term" value="F:ammonia-lyase activity"/>
    <property type="evidence" value="ECO:0007669"/>
    <property type="project" value="UniProtKB-ARBA"/>
</dbReference>